<name>A0ABT3N1L1_9GAMM</name>
<organism evidence="1 2">
    <name type="scientific">Endozoicomonas gorgoniicola</name>
    <dbReference type="NCBI Taxonomy" id="1234144"/>
    <lineage>
        <taxon>Bacteria</taxon>
        <taxon>Pseudomonadati</taxon>
        <taxon>Pseudomonadota</taxon>
        <taxon>Gammaproteobacteria</taxon>
        <taxon>Oceanospirillales</taxon>
        <taxon>Endozoicomonadaceae</taxon>
        <taxon>Endozoicomonas</taxon>
    </lineage>
</organism>
<sequence length="68" mass="7665">MSLLKKHLEESAINSAIIAMVALKSLSIKSMPKLLSLDEAMKMKVQCERVLAELNRALEQRPDDLEQN</sequence>
<proteinExistence type="predicted"/>
<evidence type="ECO:0000313" key="1">
    <source>
        <dbReference type="EMBL" id="MCW7555518.1"/>
    </source>
</evidence>
<dbReference type="EMBL" id="JAPFCC010000001">
    <property type="protein sequence ID" value="MCW7555518.1"/>
    <property type="molecule type" value="Genomic_DNA"/>
</dbReference>
<keyword evidence="2" id="KW-1185">Reference proteome</keyword>
<accession>A0ABT3N1L1</accession>
<evidence type="ECO:0000313" key="2">
    <source>
        <dbReference type="Proteomes" id="UP001209854"/>
    </source>
</evidence>
<dbReference type="RefSeq" id="WP_262565270.1">
    <property type="nucleotide sequence ID" value="NZ_JAPFCC010000001.1"/>
</dbReference>
<comment type="caution">
    <text evidence="1">The sequence shown here is derived from an EMBL/GenBank/DDBJ whole genome shotgun (WGS) entry which is preliminary data.</text>
</comment>
<gene>
    <name evidence="1" type="ORF">NX722_23425</name>
</gene>
<reference evidence="1 2" key="1">
    <citation type="submission" date="2022-10" db="EMBL/GenBank/DDBJ databases">
        <title>High-quality genome sequences of two octocoral-associated bacteria, Endozoicomonas euniceicola EF212 and Endozoicomonas gorgoniicola PS125.</title>
        <authorList>
            <person name="Chiou Y.-J."/>
            <person name="Chen Y.-H."/>
        </authorList>
    </citation>
    <scope>NUCLEOTIDE SEQUENCE [LARGE SCALE GENOMIC DNA]</scope>
    <source>
        <strain evidence="1 2">PS125</strain>
    </source>
</reference>
<dbReference type="Proteomes" id="UP001209854">
    <property type="component" value="Unassembled WGS sequence"/>
</dbReference>
<protein>
    <submittedName>
        <fullName evidence="1">Uncharacterized protein</fullName>
    </submittedName>
</protein>